<reference evidence="2 3" key="1">
    <citation type="journal article" date="2019" name="Commun. Biol.">
        <title>The bagworm genome reveals a unique fibroin gene that provides high tensile strength.</title>
        <authorList>
            <person name="Kono N."/>
            <person name="Nakamura H."/>
            <person name="Ohtoshi R."/>
            <person name="Tomita M."/>
            <person name="Numata K."/>
            <person name="Arakawa K."/>
        </authorList>
    </citation>
    <scope>NUCLEOTIDE SEQUENCE [LARGE SCALE GENOMIC DNA]</scope>
</reference>
<gene>
    <name evidence="2" type="ORF">EVAR_91807_1</name>
</gene>
<keyword evidence="3" id="KW-1185">Reference proteome</keyword>
<feature type="compositionally biased region" description="Basic and acidic residues" evidence="1">
    <location>
        <begin position="1"/>
        <end position="14"/>
    </location>
</feature>
<name>A0A4C1T6L5_EUMVA</name>
<dbReference type="EMBL" id="BGZK01004427">
    <property type="protein sequence ID" value="GBP08901.1"/>
    <property type="molecule type" value="Genomic_DNA"/>
</dbReference>
<protein>
    <submittedName>
        <fullName evidence="2">Uncharacterized protein</fullName>
    </submittedName>
</protein>
<evidence type="ECO:0000256" key="1">
    <source>
        <dbReference type="SAM" id="MobiDB-lite"/>
    </source>
</evidence>
<accession>A0A4C1T6L5</accession>
<sequence length="162" mass="18138">MMTPIDEKKDEDSHVGWSVSDGRSRPRPARLVLTMEALMVHQTPIAVLVMITLSHGKAVDSNCNVEKPTEQTNGGWQSAWCGRRGRVGRRVAQRLVGPRDYNDVPLTNTTQREINFVKQKTSLLELRTHKMHSFASRVPPLNTQAARALESVQRQPAAWSSA</sequence>
<evidence type="ECO:0000313" key="2">
    <source>
        <dbReference type="EMBL" id="GBP08901.1"/>
    </source>
</evidence>
<dbReference type="Proteomes" id="UP000299102">
    <property type="component" value="Unassembled WGS sequence"/>
</dbReference>
<proteinExistence type="predicted"/>
<evidence type="ECO:0000313" key="3">
    <source>
        <dbReference type="Proteomes" id="UP000299102"/>
    </source>
</evidence>
<feature type="region of interest" description="Disordered" evidence="1">
    <location>
        <begin position="1"/>
        <end position="25"/>
    </location>
</feature>
<dbReference type="AlphaFoldDB" id="A0A4C1T6L5"/>
<comment type="caution">
    <text evidence="2">The sequence shown here is derived from an EMBL/GenBank/DDBJ whole genome shotgun (WGS) entry which is preliminary data.</text>
</comment>
<organism evidence="2 3">
    <name type="scientific">Eumeta variegata</name>
    <name type="common">Bagworm moth</name>
    <name type="synonym">Eumeta japonica</name>
    <dbReference type="NCBI Taxonomy" id="151549"/>
    <lineage>
        <taxon>Eukaryota</taxon>
        <taxon>Metazoa</taxon>
        <taxon>Ecdysozoa</taxon>
        <taxon>Arthropoda</taxon>
        <taxon>Hexapoda</taxon>
        <taxon>Insecta</taxon>
        <taxon>Pterygota</taxon>
        <taxon>Neoptera</taxon>
        <taxon>Endopterygota</taxon>
        <taxon>Lepidoptera</taxon>
        <taxon>Glossata</taxon>
        <taxon>Ditrysia</taxon>
        <taxon>Tineoidea</taxon>
        <taxon>Psychidae</taxon>
        <taxon>Oiketicinae</taxon>
        <taxon>Eumeta</taxon>
    </lineage>
</organism>
<dbReference type="OrthoDB" id="9975356at2759"/>